<accession>A0A9N9A4P2</accession>
<name>A0A9N9A4P2_9GLOM</name>
<evidence type="ECO:0000313" key="2">
    <source>
        <dbReference type="Proteomes" id="UP000789405"/>
    </source>
</evidence>
<dbReference type="AlphaFoldDB" id="A0A9N9A4P2"/>
<keyword evidence="2" id="KW-1185">Reference proteome</keyword>
<feature type="non-terminal residue" evidence="1">
    <location>
        <position position="70"/>
    </location>
</feature>
<comment type="caution">
    <text evidence="1">The sequence shown here is derived from an EMBL/GenBank/DDBJ whole genome shotgun (WGS) entry which is preliminary data.</text>
</comment>
<evidence type="ECO:0000313" key="1">
    <source>
        <dbReference type="EMBL" id="CAG8517023.1"/>
    </source>
</evidence>
<protein>
    <submittedName>
        <fullName evidence="1">4765_t:CDS:1</fullName>
    </submittedName>
</protein>
<dbReference type="Proteomes" id="UP000789405">
    <property type="component" value="Unassembled WGS sequence"/>
</dbReference>
<gene>
    <name evidence="1" type="ORF">DERYTH_LOCUS3677</name>
</gene>
<dbReference type="EMBL" id="CAJVPY010001327">
    <property type="protein sequence ID" value="CAG8517023.1"/>
    <property type="molecule type" value="Genomic_DNA"/>
</dbReference>
<reference evidence="1" key="1">
    <citation type="submission" date="2021-06" db="EMBL/GenBank/DDBJ databases">
        <authorList>
            <person name="Kallberg Y."/>
            <person name="Tangrot J."/>
            <person name="Rosling A."/>
        </authorList>
    </citation>
    <scope>NUCLEOTIDE SEQUENCE</scope>
    <source>
        <strain evidence="1">MA453B</strain>
    </source>
</reference>
<sequence length="70" mass="7909">MNILSLLLLTEIENSSSTQKISIVQLDKQALSWEVCFKSIGFQQQLLSQYQAGIRCKMALGVKWSFGLLM</sequence>
<proteinExistence type="predicted"/>
<organism evidence="1 2">
    <name type="scientific">Dentiscutata erythropus</name>
    <dbReference type="NCBI Taxonomy" id="1348616"/>
    <lineage>
        <taxon>Eukaryota</taxon>
        <taxon>Fungi</taxon>
        <taxon>Fungi incertae sedis</taxon>
        <taxon>Mucoromycota</taxon>
        <taxon>Glomeromycotina</taxon>
        <taxon>Glomeromycetes</taxon>
        <taxon>Diversisporales</taxon>
        <taxon>Gigasporaceae</taxon>
        <taxon>Dentiscutata</taxon>
    </lineage>
</organism>